<reference evidence="1 2" key="1">
    <citation type="journal article" date="2018" name="J. Allergy Clin. Immunol.">
        <title>High-quality assembly of Dermatophagoides pteronyssinus genome and transcriptome reveals a wide range of novel allergens.</title>
        <authorList>
            <person name="Liu X.Y."/>
            <person name="Yang K.Y."/>
            <person name="Wang M.Q."/>
            <person name="Kwok J.S."/>
            <person name="Zeng X."/>
            <person name="Yang Z."/>
            <person name="Xiao X.J."/>
            <person name="Lau C.P."/>
            <person name="Li Y."/>
            <person name="Huang Z.M."/>
            <person name="Ba J.G."/>
            <person name="Yim A.K."/>
            <person name="Ouyang C.Y."/>
            <person name="Ngai S.M."/>
            <person name="Chan T.F."/>
            <person name="Leung E.L."/>
            <person name="Liu L."/>
            <person name="Liu Z.G."/>
            <person name="Tsui S.K."/>
        </authorList>
    </citation>
    <scope>NUCLEOTIDE SEQUENCE [LARGE SCALE GENOMIC DNA]</scope>
    <source>
        <strain evidence="1">Derp</strain>
    </source>
</reference>
<organism evidence="1 2">
    <name type="scientific">Dermatophagoides pteronyssinus</name>
    <name type="common">European house dust mite</name>
    <dbReference type="NCBI Taxonomy" id="6956"/>
    <lineage>
        <taxon>Eukaryota</taxon>
        <taxon>Metazoa</taxon>
        <taxon>Ecdysozoa</taxon>
        <taxon>Arthropoda</taxon>
        <taxon>Chelicerata</taxon>
        <taxon>Arachnida</taxon>
        <taxon>Acari</taxon>
        <taxon>Acariformes</taxon>
        <taxon>Sarcoptiformes</taxon>
        <taxon>Astigmata</taxon>
        <taxon>Psoroptidia</taxon>
        <taxon>Analgoidea</taxon>
        <taxon>Pyroglyphidae</taxon>
        <taxon>Dermatophagoidinae</taxon>
        <taxon>Dermatophagoides</taxon>
    </lineage>
</organism>
<evidence type="ECO:0000313" key="1">
    <source>
        <dbReference type="EMBL" id="KAH9422880.1"/>
    </source>
</evidence>
<proteinExistence type="predicted"/>
<dbReference type="Proteomes" id="UP000887458">
    <property type="component" value="Unassembled WGS sequence"/>
</dbReference>
<accession>A0ABQ8JKE9</accession>
<keyword evidence="2" id="KW-1185">Reference proteome</keyword>
<comment type="caution">
    <text evidence="1">The sequence shown here is derived from an EMBL/GenBank/DDBJ whole genome shotgun (WGS) entry which is preliminary data.</text>
</comment>
<dbReference type="EMBL" id="NJHN03000035">
    <property type="protein sequence ID" value="KAH9422880.1"/>
    <property type="molecule type" value="Genomic_DNA"/>
</dbReference>
<sequence>MNDDRNNAERLGFKIRPMTFNTKNKSNPKQWFHLKCDRNESFFTISCSNDLETGKNQINLKCSNK</sequence>
<name>A0ABQ8JKE9_DERPT</name>
<reference evidence="1 2" key="2">
    <citation type="journal article" date="2022" name="Mol. Biol. Evol.">
        <title>Comparative Genomics Reveals Insights into the Divergent Evolution of Astigmatic Mites and Household Pest Adaptations.</title>
        <authorList>
            <person name="Xiong Q."/>
            <person name="Wan A.T."/>
            <person name="Liu X."/>
            <person name="Fung C.S."/>
            <person name="Xiao X."/>
            <person name="Malainual N."/>
            <person name="Hou J."/>
            <person name="Wang L."/>
            <person name="Wang M."/>
            <person name="Yang K.Y."/>
            <person name="Cui Y."/>
            <person name="Leung E.L."/>
            <person name="Nong W."/>
            <person name="Shin S.K."/>
            <person name="Au S.W."/>
            <person name="Jeong K.Y."/>
            <person name="Chew F.T."/>
            <person name="Hui J.H."/>
            <person name="Leung T.F."/>
            <person name="Tungtrongchitr A."/>
            <person name="Zhong N."/>
            <person name="Liu Z."/>
            <person name="Tsui S.K."/>
        </authorList>
    </citation>
    <scope>NUCLEOTIDE SEQUENCE [LARGE SCALE GENOMIC DNA]</scope>
    <source>
        <strain evidence="1">Derp</strain>
    </source>
</reference>
<protein>
    <submittedName>
        <fullName evidence="1">Uncharacterized protein</fullName>
    </submittedName>
</protein>
<gene>
    <name evidence="1" type="ORF">DERP_008143</name>
</gene>
<evidence type="ECO:0000313" key="2">
    <source>
        <dbReference type="Proteomes" id="UP000887458"/>
    </source>
</evidence>